<dbReference type="RefSeq" id="WP_245800973.1">
    <property type="nucleotide sequence ID" value="NZ_FUZF01000003.1"/>
</dbReference>
<dbReference type="EMBL" id="FUZF01000003">
    <property type="protein sequence ID" value="SKB56416.1"/>
    <property type="molecule type" value="Genomic_DNA"/>
</dbReference>
<feature type="transmembrane region" description="Helical" evidence="1">
    <location>
        <begin position="26"/>
        <end position="47"/>
    </location>
</feature>
<organism evidence="2 3">
    <name type="scientific">Sphingobacterium nematocida</name>
    <dbReference type="NCBI Taxonomy" id="1513896"/>
    <lineage>
        <taxon>Bacteria</taxon>
        <taxon>Pseudomonadati</taxon>
        <taxon>Bacteroidota</taxon>
        <taxon>Sphingobacteriia</taxon>
        <taxon>Sphingobacteriales</taxon>
        <taxon>Sphingobacteriaceae</taxon>
        <taxon>Sphingobacterium</taxon>
    </lineage>
</organism>
<evidence type="ECO:0000313" key="2">
    <source>
        <dbReference type="EMBL" id="SKB56416.1"/>
    </source>
</evidence>
<dbReference type="GO" id="GO:0005886">
    <property type="term" value="C:plasma membrane"/>
    <property type="evidence" value="ECO:0007669"/>
    <property type="project" value="TreeGrafter"/>
</dbReference>
<dbReference type="Pfam" id="PF06123">
    <property type="entry name" value="CreD"/>
    <property type="match status" value="1"/>
</dbReference>
<dbReference type="Proteomes" id="UP000190150">
    <property type="component" value="Unassembled WGS sequence"/>
</dbReference>
<evidence type="ECO:0000256" key="1">
    <source>
        <dbReference type="SAM" id="Phobius"/>
    </source>
</evidence>
<feature type="transmembrane region" description="Helical" evidence="1">
    <location>
        <begin position="462"/>
        <end position="482"/>
    </location>
</feature>
<feature type="transmembrane region" description="Helical" evidence="1">
    <location>
        <begin position="410"/>
        <end position="432"/>
    </location>
</feature>
<keyword evidence="1" id="KW-0812">Transmembrane</keyword>
<evidence type="ECO:0000313" key="3">
    <source>
        <dbReference type="Proteomes" id="UP000190150"/>
    </source>
</evidence>
<proteinExistence type="predicted"/>
<dbReference type="InterPro" id="IPR010364">
    <property type="entry name" value="Uncharacterised_IM_CreD"/>
</dbReference>
<keyword evidence="3" id="KW-1185">Reference proteome</keyword>
<accession>A0A1T5CAQ4</accession>
<dbReference type="PIRSF" id="PIRSF004548">
    <property type="entry name" value="CreD"/>
    <property type="match status" value="1"/>
</dbReference>
<feature type="transmembrane region" description="Helical" evidence="1">
    <location>
        <begin position="384"/>
        <end position="404"/>
    </location>
</feature>
<dbReference type="STRING" id="1513896.SAMN05660841_01263"/>
<keyword evidence="1" id="KW-1133">Transmembrane helix</keyword>
<keyword evidence="1" id="KW-0472">Membrane</keyword>
<sequence length="493" mass="55527">MENESPKPPQLPSSSMTIFERISNSIILKLFVIFILVLIMMIPMSLIDDLVSERKNREQQVSAEIAAKWGRDQVVVSPILAVPYDFVSEVVKKDSKGKDYVVQGIEQDWIFLLPRNTEVQTDIKPESLKRGIYQSVVYNSEVVLKGSFEGFDTKQLPVSVEKVKWAEAQLVFGIQDVKGLSSNPELEWNGQKLPLAINVRNFDLFNNNLTAGLPLQKIEDSKLDFQIKVKLRGSKSINFLPLANHTVIKTKGSWGNPSFNGAYLPETREVSDKSFNAEWNIPSFGRKLPQQWAGGNDRLYRFSGMSLAEADFDSYGLTTDASAQVASTSVEAATDMDMVQINFLPEVNNYQKTTRVAKYGILVIVLTFASLFFTEIIKKQRIHLIQYILIGAAMVLFYSLLLAISEHMGFNVAYLLAAVATIGLIASFIKMITKDNRTALLFMGILGLFYGFIFVLMQLRDYSLIVGTVGIFIILAILMRISTKINWYQFDKQ</sequence>
<gene>
    <name evidence="2" type="ORF">SAMN05660841_01263</name>
</gene>
<reference evidence="3" key="1">
    <citation type="submission" date="2017-02" db="EMBL/GenBank/DDBJ databases">
        <authorList>
            <person name="Varghese N."/>
            <person name="Submissions S."/>
        </authorList>
    </citation>
    <scope>NUCLEOTIDE SEQUENCE [LARGE SCALE GENOMIC DNA]</scope>
    <source>
        <strain evidence="3">DSM 24091</strain>
    </source>
</reference>
<dbReference type="AlphaFoldDB" id="A0A1T5CAQ4"/>
<dbReference type="PANTHER" id="PTHR30092:SF0">
    <property type="entry name" value="INNER MEMBRANE PROTEIN CRED"/>
    <property type="match status" value="1"/>
</dbReference>
<dbReference type="PANTHER" id="PTHR30092">
    <property type="entry name" value="INNER MEMBRANE PROTEIN CRED"/>
    <property type="match status" value="1"/>
</dbReference>
<name>A0A1T5CAQ4_9SPHI</name>
<dbReference type="NCBIfam" id="NF008712">
    <property type="entry name" value="PRK11715.1-1"/>
    <property type="match status" value="1"/>
</dbReference>
<feature type="transmembrane region" description="Helical" evidence="1">
    <location>
        <begin position="439"/>
        <end position="456"/>
    </location>
</feature>
<feature type="transmembrane region" description="Helical" evidence="1">
    <location>
        <begin position="359"/>
        <end position="377"/>
    </location>
</feature>
<protein>
    <submittedName>
        <fullName evidence="2">Inner membrane protein</fullName>
    </submittedName>
</protein>